<protein>
    <submittedName>
        <fullName evidence="1">Uncharacterized protein</fullName>
    </submittedName>
</protein>
<dbReference type="AlphaFoldDB" id="A0A497YQ05"/>
<proteinExistence type="predicted"/>
<organism evidence="1 2">
    <name type="scientific">Ruegeria conchae</name>
    <dbReference type="NCBI Taxonomy" id="981384"/>
    <lineage>
        <taxon>Bacteria</taxon>
        <taxon>Pseudomonadati</taxon>
        <taxon>Pseudomonadota</taxon>
        <taxon>Alphaproteobacteria</taxon>
        <taxon>Rhodobacterales</taxon>
        <taxon>Roseobacteraceae</taxon>
        <taxon>Ruegeria</taxon>
    </lineage>
</organism>
<dbReference type="EMBL" id="RCCT01000010">
    <property type="protein sequence ID" value="RLJ98020.1"/>
    <property type="molecule type" value="Genomic_DNA"/>
</dbReference>
<evidence type="ECO:0000313" key="2">
    <source>
        <dbReference type="Proteomes" id="UP000271700"/>
    </source>
</evidence>
<reference evidence="1 2" key="1">
    <citation type="submission" date="2018-10" db="EMBL/GenBank/DDBJ databases">
        <title>Genomic Encyclopedia of Archaeal and Bacterial Type Strains, Phase II (KMG-II): from individual species to whole genera.</title>
        <authorList>
            <person name="Goeker M."/>
        </authorList>
    </citation>
    <scope>NUCLEOTIDE SEQUENCE [LARGE SCALE GENOMIC DNA]</scope>
    <source>
        <strain evidence="1 2">DSM 29317</strain>
    </source>
</reference>
<comment type="caution">
    <text evidence="1">The sequence shown here is derived from an EMBL/GenBank/DDBJ whole genome shotgun (WGS) entry which is preliminary data.</text>
</comment>
<sequence length="206" mass="23045">MAVLLTGCAKKADWHQKMVLYFDTPDGPMTASSVIRVDFTGAIEWLGSMDGNHTDLTGEAVVADLGGRYLFALIEENAGPLIWLTMLREFDDVAGFKASTRKIKRQTEPLDVPRDLWPRLVTFEDIDDSASIQLVNPVDLTESFGPGYNIRRVTIQVTKEPISNGKIETVLAWWNELTTPIGGPRRPYADPLYAIGKWDFVKEDKS</sequence>
<dbReference type="STRING" id="981384.GCA_000192475_01227"/>
<dbReference type="RefSeq" id="WP_029622097.1">
    <property type="nucleotide sequence ID" value="NZ_AEYW01000017.1"/>
</dbReference>
<keyword evidence="2" id="KW-1185">Reference proteome</keyword>
<name>A0A497YQ05_9RHOB</name>
<dbReference type="Proteomes" id="UP000271700">
    <property type="component" value="Unassembled WGS sequence"/>
</dbReference>
<dbReference type="OrthoDB" id="7428686at2"/>
<gene>
    <name evidence="1" type="ORF">CLV75_4365</name>
</gene>
<evidence type="ECO:0000313" key="1">
    <source>
        <dbReference type="EMBL" id="RLJ98020.1"/>
    </source>
</evidence>
<accession>A0A497YQ05</accession>